<accession>A0A016S6X2</accession>
<organism evidence="1 2">
    <name type="scientific">Ancylostoma ceylanicum</name>
    <dbReference type="NCBI Taxonomy" id="53326"/>
    <lineage>
        <taxon>Eukaryota</taxon>
        <taxon>Metazoa</taxon>
        <taxon>Ecdysozoa</taxon>
        <taxon>Nematoda</taxon>
        <taxon>Chromadorea</taxon>
        <taxon>Rhabditida</taxon>
        <taxon>Rhabditina</taxon>
        <taxon>Rhabditomorpha</taxon>
        <taxon>Strongyloidea</taxon>
        <taxon>Ancylostomatidae</taxon>
        <taxon>Ancylostomatinae</taxon>
        <taxon>Ancylostoma</taxon>
    </lineage>
</organism>
<evidence type="ECO:0000313" key="2">
    <source>
        <dbReference type="Proteomes" id="UP000024635"/>
    </source>
</evidence>
<name>A0A016S6X2_9BILA</name>
<gene>
    <name evidence="1" type="primary">Acey_s0283.g1323</name>
    <name evidence="1" type="ORF">Y032_0283g1323</name>
</gene>
<evidence type="ECO:0000313" key="1">
    <source>
        <dbReference type="EMBL" id="EYB86216.1"/>
    </source>
</evidence>
<proteinExistence type="predicted"/>
<keyword evidence="2" id="KW-1185">Reference proteome</keyword>
<reference evidence="2" key="1">
    <citation type="journal article" date="2015" name="Nat. Genet.">
        <title>The genome and transcriptome of the zoonotic hookworm Ancylostoma ceylanicum identify infection-specific gene families.</title>
        <authorList>
            <person name="Schwarz E.M."/>
            <person name="Hu Y."/>
            <person name="Antoshechkin I."/>
            <person name="Miller M.M."/>
            <person name="Sternberg P.W."/>
            <person name="Aroian R.V."/>
        </authorList>
    </citation>
    <scope>NUCLEOTIDE SEQUENCE</scope>
    <source>
        <strain evidence="2">HY135</strain>
    </source>
</reference>
<dbReference type="Proteomes" id="UP000024635">
    <property type="component" value="Unassembled WGS sequence"/>
</dbReference>
<dbReference type="EMBL" id="JARK01001619">
    <property type="protein sequence ID" value="EYB86216.1"/>
    <property type="molecule type" value="Genomic_DNA"/>
</dbReference>
<dbReference type="AlphaFoldDB" id="A0A016S6X2"/>
<comment type="caution">
    <text evidence="1">The sequence shown here is derived from an EMBL/GenBank/DDBJ whole genome shotgun (WGS) entry which is preliminary data.</text>
</comment>
<sequence>MDRCAGMSLSVHTLKRTHTCLEYPFTKDEKKISSSSVEWSYSRQCNSSKGAWPSYKSEKKPKNPEIRCMYV</sequence>
<protein>
    <submittedName>
        <fullName evidence="1">Uncharacterized protein</fullName>
    </submittedName>
</protein>